<dbReference type="Gene3D" id="3.40.1810.10">
    <property type="entry name" value="Transcription factor, MADS-box"/>
    <property type="match status" value="1"/>
</dbReference>
<keyword evidence="4" id="KW-0804">Transcription</keyword>
<evidence type="ECO:0000259" key="7">
    <source>
        <dbReference type="PROSITE" id="PS50066"/>
    </source>
</evidence>
<evidence type="ECO:0000256" key="3">
    <source>
        <dbReference type="ARBA" id="ARBA00023125"/>
    </source>
</evidence>
<keyword evidence="2" id="KW-0805">Transcription regulation</keyword>
<evidence type="ECO:0000256" key="2">
    <source>
        <dbReference type="ARBA" id="ARBA00023015"/>
    </source>
</evidence>
<dbReference type="AlphaFoldDB" id="A0A9Q0HZ75"/>
<dbReference type="Proteomes" id="UP001151287">
    <property type="component" value="Unassembled WGS sequence"/>
</dbReference>
<organism evidence="8 9">
    <name type="scientific">Rhynchospora breviuscula</name>
    <dbReference type="NCBI Taxonomy" id="2022672"/>
    <lineage>
        <taxon>Eukaryota</taxon>
        <taxon>Viridiplantae</taxon>
        <taxon>Streptophyta</taxon>
        <taxon>Embryophyta</taxon>
        <taxon>Tracheophyta</taxon>
        <taxon>Spermatophyta</taxon>
        <taxon>Magnoliopsida</taxon>
        <taxon>Liliopsida</taxon>
        <taxon>Poales</taxon>
        <taxon>Cyperaceae</taxon>
        <taxon>Cyperoideae</taxon>
        <taxon>Rhynchosporeae</taxon>
        <taxon>Rhynchospora</taxon>
    </lineage>
</organism>
<dbReference type="InterPro" id="IPR036879">
    <property type="entry name" value="TF_MADSbox_sf"/>
</dbReference>
<evidence type="ECO:0000256" key="5">
    <source>
        <dbReference type="ARBA" id="ARBA00023242"/>
    </source>
</evidence>
<dbReference type="GO" id="GO:0000987">
    <property type="term" value="F:cis-regulatory region sequence-specific DNA binding"/>
    <property type="evidence" value="ECO:0007669"/>
    <property type="project" value="InterPro"/>
</dbReference>
<dbReference type="GO" id="GO:0045944">
    <property type="term" value="P:positive regulation of transcription by RNA polymerase II"/>
    <property type="evidence" value="ECO:0007669"/>
    <property type="project" value="InterPro"/>
</dbReference>
<dbReference type="PRINTS" id="PR00404">
    <property type="entry name" value="MADSDOMAIN"/>
</dbReference>
<comment type="subcellular location">
    <subcellularLocation>
        <location evidence="1">Nucleus</location>
    </subcellularLocation>
</comment>
<dbReference type="InterPro" id="IPR002100">
    <property type="entry name" value="TF_MADSbox"/>
</dbReference>
<dbReference type="GO" id="GO:0005634">
    <property type="term" value="C:nucleus"/>
    <property type="evidence" value="ECO:0007669"/>
    <property type="project" value="UniProtKB-SubCell"/>
</dbReference>
<evidence type="ECO:0000313" key="9">
    <source>
        <dbReference type="Proteomes" id="UP001151287"/>
    </source>
</evidence>
<dbReference type="SMART" id="SM00432">
    <property type="entry name" value="MADS"/>
    <property type="match status" value="1"/>
</dbReference>
<dbReference type="CDD" id="cd00266">
    <property type="entry name" value="MADS_SRF_like"/>
    <property type="match status" value="1"/>
</dbReference>
<name>A0A9Q0HZ75_9POAL</name>
<dbReference type="EMBL" id="JAMQYH010000001">
    <property type="protein sequence ID" value="KAJ1703871.1"/>
    <property type="molecule type" value="Genomic_DNA"/>
</dbReference>
<proteinExistence type="predicted"/>
<comment type="caution">
    <text evidence="8">The sequence shown here is derived from an EMBL/GenBank/DDBJ whole genome shotgun (WGS) entry which is preliminary data.</text>
</comment>
<sequence>MGRSKLNLEFIAKGSKRLATFKQRKESVFKKARELGTLCDIRLCVVIESPDMPGYQVFPSEEDTRELLHMFNNMPKKKKAKSATPTTPQPEPGPEEMLRQEVIKAREQLKKLDMENRELQSEILIHEYMTGARTRSQIGSEEARDILRVVEKRLRAVQARIDVLSPASAIAAQIDVLYCEANTVENSPASAIAAQPDRQIVEDTVDTELRLRAVQARIDVLSPASAIAAQPEKEMVEDTLDTDLRL</sequence>
<reference evidence="8" key="1">
    <citation type="journal article" date="2022" name="Cell">
        <title>Repeat-based holocentromeres influence genome architecture and karyotype evolution.</title>
        <authorList>
            <person name="Hofstatter P.G."/>
            <person name="Thangavel G."/>
            <person name="Lux T."/>
            <person name="Neumann P."/>
            <person name="Vondrak T."/>
            <person name="Novak P."/>
            <person name="Zhang M."/>
            <person name="Costa L."/>
            <person name="Castellani M."/>
            <person name="Scott A."/>
            <person name="Toegelov H."/>
            <person name="Fuchs J."/>
            <person name="Mata-Sucre Y."/>
            <person name="Dias Y."/>
            <person name="Vanzela A.L.L."/>
            <person name="Huettel B."/>
            <person name="Almeida C.C.S."/>
            <person name="Simkova H."/>
            <person name="Souza G."/>
            <person name="Pedrosa-Harand A."/>
            <person name="Macas J."/>
            <person name="Mayer K.F.X."/>
            <person name="Houben A."/>
            <person name="Marques A."/>
        </authorList>
    </citation>
    <scope>NUCLEOTIDE SEQUENCE</scope>
    <source>
        <strain evidence="8">RhyBre1mFocal</strain>
    </source>
</reference>
<protein>
    <recommendedName>
        <fullName evidence="7">MADS-box domain-containing protein</fullName>
    </recommendedName>
</protein>
<dbReference type="Pfam" id="PF00319">
    <property type="entry name" value="SRF-TF"/>
    <property type="match status" value="1"/>
</dbReference>
<dbReference type="OrthoDB" id="601557at2759"/>
<feature type="region of interest" description="Disordered" evidence="6">
    <location>
        <begin position="74"/>
        <end position="97"/>
    </location>
</feature>
<gene>
    <name evidence="8" type="ORF">LUZ63_003650</name>
</gene>
<evidence type="ECO:0000256" key="6">
    <source>
        <dbReference type="SAM" id="MobiDB-lite"/>
    </source>
</evidence>
<dbReference type="GO" id="GO:0000981">
    <property type="term" value="F:DNA-binding transcription factor activity, RNA polymerase II-specific"/>
    <property type="evidence" value="ECO:0007669"/>
    <property type="project" value="InterPro"/>
</dbReference>
<evidence type="ECO:0000313" key="8">
    <source>
        <dbReference type="EMBL" id="KAJ1703871.1"/>
    </source>
</evidence>
<dbReference type="InterPro" id="IPR050142">
    <property type="entry name" value="MADS-box/MEF2_TF"/>
</dbReference>
<dbReference type="GO" id="GO:0046983">
    <property type="term" value="F:protein dimerization activity"/>
    <property type="evidence" value="ECO:0007669"/>
    <property type="project" value="InterPro"/>
</dbReference>
<dbReference type="SUPFAM" id="SSF55455">
    <property type="entry name" value="SRF-like"/>
    <property type="match status" value="1"/>
</dbReference>
<accession>A0A9Q0HZ75</accession>
<keyword evidence="9" id="KW-1185">Reference proteome</keyword>
<keyword evidence="3" id="KW-0238">DNA-binding</keyword>
<dbReference type="PANTHER" id="PTHR48019">
    <property type="entry name" value="SERUM RESPONSE FACTOR HOMOLOG"/>
    <property type="match status" value="1"/>
</dbReference>
<feature type="domain" description="MADS-box" evidence="7">
    <location>
        <begin position="1"/>
        <end position="61"/>
    </location>
</feature>
<evidence type="ECO:0000256" key="1">
    <source>
        <dbReference type="ARBA" id="ARBA00004123"/>
    </source>
</evidence>
<keyword evidence="5" id="KW-0539">Nucleus</keyword>
<evidence type="ECO:0000256" key="4">
    <source>
        <dbReference type="ARBA" id="ARBA00023163"/>
    </source>
</evidence>
<dbReference type="InterPro" id="IPR033897">
    <property type="entry name" value="SRF-like_MADS-box"/>
</dbReference>
<dbReference type="PROSITE" id="PS50066">
    <property type="entry name" value="MADS_BOX_2"/>
    <property type="match status" value="1"/>
</dbReference>